<dbReference type="Proteomes" id="UP000075902">
    <property type="component" value="Unassembled WGS sequence"/>
</dbReference>
<reference evidence="2" key="2">
    <citation type="submission" date="2020-05" db="UniProtKB">
        <authorList>
            <consortium name="EnsemblMetazoa"/>
        </authorList>
    </citation>
    <scope>IDENTIFICATION</scope>
    <source>
        <strain evidence="2">CM1001059</strain>
    </source>
</reference>
<dbReference type="STRING" id="34690.A0A182TME5"/>
<dbReference type="VEuPathDB" id="VectorBase:AMEC004970"/>
<organism evidence="2 3">
    <name type="scientific">Anopheles melas</name>
    <dbReference type="NCBI Taxonomy" id="34690"/>
    <lineage>
        <taxon>Eukaryota</taxon>
        <taxon>Metazoa</taxon>
        <taxon>Ecdysozoa</taxon>
        <taxon>Arthropoda</taxon>
        <taxon>Hexapoda</taxon>
        <taxon>Insecta</taxon>
        <taxon>Pterygota</taxon>
        <taxon>Neoptera</taxon>
        <taxon>Endopterygota</taxon>
        <taxon>Diptera</taxon>
        <taxon>Nematocera</taxon>
        <taxon>Culicoidea</taxon>
        <taxon>Culicidae</taxon>
        <taxon>Anophelinae</taxon>
        <taxon>Anopheles</taxon>
    </lineage>
</organism>
<proteinExistence type="predicted"/>
<evidence type="ECO:0000313" key="3">
    <source>
        <dbReference type="Proteomes" id="UP000075902"/>
    </source>
</evidence>
<dbReference type="AlphaFoldDB" id="A0A182TME5"/>
<protein>
    <submittedName>
        <fullName evidence="2">Uncharacterized protein</fullName>
    </submittedName>
</protein>
<sequence>MAPNVLGNTILLAEACIEQEDNNNNASIGTQQYKSKSFLNVAPKPAPITEELKSKDATKAAIASRERRYHHVYVWRNIIAFIYLHLGFLYGSYLLVTSAKWSTFFFGKFDSKGRIDQMVLGDVGAQEYKNTKCRK</sequence>
<reference evidence="3" key="1">
    <citation type="submission" date="2014-01" db="EMBL/GenBank/DDBJ databases">
        <title>The Genome Sequence of Anopheles melas CM1001059_A (V2).</title>
        <authorList>
            <consortium name="The Broad Institute Genomics Platform"/>
            <person name="Neafsey D.E."/>
            <person name="Besansky N."/>
            <person name="Howell P."/>
            <person name="Walton C."/>
            <person name="Young S.K."/>
            <person name="Zeng Q."/>
            <person name="Gargeya S."/>
            <person name="Fitzgerald M."/>
            <person name="Haas B."/>
            <person name="Abouelleil A."/>
            <person name="Allen A.W."/>
            <person name="Alvarado L."/>
            <person name="Arachchi H.M."/>
            <person name="Berlin A.M."/>
            <person name="Chapman S.B."/>
            <person name="Gainer-Dewar J."/>
            <person name="Goldberg J."/>
            <person name="Griggs A."/>
            <person name="Gujja S."/>
            <person name="Hansen M."/>
            <person name="Howarth C."/>
            <person name="Imamovic A."/>
            <person name="Ireland A."/>
            <person name="Larimer J."/>
            <person name="McCowan C."/>
            <person name="Murphy C."/>
            <person name="Pearson M."/>
            <person name="Poon T.W."/>
            <person name="Priest M."/>
            <person name="Roberts A."/>
            <person name="Saif S."/>
            <person name="Shea T."/>
            <person name="Sisk P."/>
            <person name="Sykes S."/>
            <person name="Wortman J."/>
            <person name="Nusbaum C."/>
            <person name="Birren B."/>
        </authorList>
    </citation>
    <scope>NUCLEOTIDE SEQUENCE [LARGE SCALE GENOMIC DNA]</scope>
    <source>
        <strain evidence="3">CM1001059</strain>
    </source>
</reference>
<dbReference type="EnsemblMetazoa" id="AMEC004970-RA">
    <property type="protein sequence ID" value="AMEC004970-PA"/>
    <property type="gene ID" value="AMEC004970"/>
</dbReference>
<evidence type="ECO:0000313" key="2">
    <source>
        <dbReference type="EnsemblMetazoa" id="AMEC004970-PA"/>
    </source>
</evidence>
<keyword evidence="1" id="KW-0472">Membrane</keyword>
<feature type="transmembrane region" description="Helical" evidence="1">
    <location>
        <begin position="74"/>
        <end position="96"/>
    </location>
</feature>
<name>A0A182TME5_9DIPT</name>
<keyword evidence="1" id="KW-0812">Transmembrane</keyword>
<keyword evidence="1" id="KW-1133">Transmembrane helix</keyword>
<accession>A0A182TME5</accession>
<keyword evidence="3" id="KW-1185">Reference proteome</keyword>
<evidence type="ECO:0000256" key="1">
    <source>
        <dbReference type="SAM" id="Phobius"/>
    </source>
</evidence>